<gene>
    <name evidence="1" type="ORF">SAMN04488104_10027</name>
</gene>
<dbReference type="EMBL" id="FNAC01000002">
    <property type="protein sequence ID" value="SDC57775.1"/>
    <property type="molecule type" value="Genomic_DNA"/>
</dbReference>
<evidence type="ECO:0000313" key="1">
    <source>
        <dbReference type="EMBL" id="SDC57775.1"/>
    </source>
</evidence>
<protein>
    <recommendedName>
        <fullName evidence="3">DUF3575 domain-containing protein</fullName>
    </recommendedName>
</protein>
<evidence type="ECO:0008006" key="3">
    <source>
        <dbReference type="Google" id="ProtNLM"/>
    </source>
</evidence>
<keyword evidence="2" id="KW-1185">Reference proteome</keyword>
<dbReference type="Proteomes" id="UP000199060">
    <property type="component" value="Unassembled WGS sequence"/>
</dbReference>
<name>A0A1G6MS38_9BACT</name>
<evidence type="ECO:0000313" key="2">
    <source>
        <dbReference type="Proteomes" id="UP000199060"/>
    </source>
</evidence>
<proteinExistence type="predicted"/>
<accession>A0A1G6MS38</accession>
<dbReference type="AlphaFoldDB" id="A0A1G6MS38"/>
<dbReference type="STRING" id="686796.SAMN04488104_10027"/>
<sequence length="190" mass="22066">MIFLWIIVLLQKKFLLFSPFYLQEFMKKLVLVSVLALVLFLVESRESKAQVGAYNTMIGVTGGTNVGGTVKQFISEQGAIDLLVYNRWKGWVGALLYEHHMNIREFEGLEWYIGGGAHYGMWKDGKGEPPWVYKIDQDYNVFGVDAIVGLEYNINRSNFYVGCYWKPAYNFEEFTKLWEDEAAFTLRYSF</sequence>
<organism evidence="1 2">
    <name type="scientific">Algoriphagus faecimaris</name>
    <dbReference type="NCBI Taxonomy" id="686796"/>
    <lineage>
        <taxon>Bacteria</taxon>
        <taxon>Pseudomonadati</taxon>
        <taxon>Bacteroidota</taxon>
        <taxon>Cytophagia</taxon>
        <taxon>Cytophagales</taxon>
        <taxon>Cyclobacteriaceae</taxon>
        <taxon>Algoriphagus</taxon>
    </lineage>
</organism>
<reference evidence="2" key="1">
    <citation type="submission" date="2016-10" db="EMBL/GenBank/DDBJ databases">
        <authorList>
            <person name="Varghese N."/>
            <person name="Submissions S."/>
        </authorList>
    </citation>
    <scope>NUCLEOTIDE SEQUENCE [LARGE SCALE GENOMIC DNA]</scope>
    <source>
        <strain evidence="2">DSM 23095</strain>
    </source>
</reference>